<dbReference type="NCBIfam" id="TIGR01505">
    <property type="entry name" value="tartro_sem_red"/>
    <property type="match status" value="1"/>
</dbReference>
<comment type="similarity">
    <text evidence="1">Belongs to the HIBADH-related family.</text>
</comment>
<evidence type="ECO:0000313" key="7">
    <source>
        <dbReference type="Proteomes" id="UP001323798"/>
    </source>
</evidence>
<dbReference type="InterPro" id="IPR015815">
    <property type="entry name" value="HIBADH-related"/>
</dbReference>
<dbReference type="RefSeq" id="WP_320942788.1">
    <property type="nucleotide sequence ID" value="NZ_BAABEU010000003.1"/>
</dbReference>
<keyword evidence="3" id="KW-0520">NAD</keyword>
<protein>
    <submittedName>
        <fullName evidence="6">2-hydroxy-3-oxopropionate reductase</fullName>
        <ecNumber evidence="6">1.1.1.60</ecNumber>
    </submittedName>
</protein>
<dbReference type="PIRSF" id="PIRSF000103">
    <property type="entry name" value="HIBADH"/>
    <property type="match status" value="1"/>
</dbReference>
<evidence type="ECO:0000256" key="1">
    <source>
        <dbReference type="ARBA" id="ARBA00009080"/>
    </source>
</evidence>
<evidence type="ECO:0000313" key="6">
    <source>
        <dbReference type="EMBL" id="WPR90075.1"/>
    </source>
</evidence>
<keyword evidence="2 6" id="KW-0560">Oxidoreductase</keyword>
<dbReference type="InterPro" id="IPR006398">
    <property type="entry name" value="Tartro_sem_red"/>
</dbReference>
<evidence type="ECO:0000259" key="5">
    <source>
        <dbReference type="Pfam" id="PF14833"/>
    </source>
</evidence>
<feature type="domain" description="6-phosphogluconate dehydrogenase NADP-binding" evidence="4">
    <location>
        <begin position="2"/>
        <end position="161"/>
    </location>
</feature>
<dbReference type="Pfam" id="PF14833">
    <property type="entry name" value="NAD_binding_11"/>
    <property type="match status" value="1"/>
</dbReference>
<dbReference type="SUPFAM" id="SSF51735">
    <property type="entry name" value="NAD(P)-binding Rossmann-fold domains"/>
    <property type="match status" value="1"/>
</dbReference>
<dbReference type="PANTHER" id="PTHR43060">
    <property type="entry name" value="3-HYDROXYISOBUTYRATE DEHYDROGENASE-LIKE 1, MITOCHONDRIAL-RELATED"/>
    <property type="match status" value="1"/>
</dbReference>
<dbReference type="InterPro" id="IPR006115">
    <property type="entry name" value="6PGDH_NADP-bd"/>
</dbReference>
<reference evidence="6 7" key="1">
    <citation type="submission" date="2023-11" db="EMBL/GenBank/DDBJ databases">
        <title>Genome sequence of Microbacterium rhizosphaerae KACC 19337.</title>
        <authorList>
            <person name="Choi H."/>
            <person name="Kim S."/>
            <person name="Kim Y."/>
            <person name="Kwon S.-W."/>
            <person name="Heo J."/>
        </authorList>
    </citation>
    <scope>NUCLEOTIDE SEQUENCE [LARGE SCALE GENOMIC DNA]</scope>
    <source>
        <strain evidence="6 7">KACC 19337</strain>
    </source>
</reference>
<gene>
    <name evidence="6" type="ORF">SM116_01960</name>
</gene>
<organism evidence="6 7">
    <name type="scientific">Microbacterium rhizosphaerae</name>
    <dbReference type="NCBI Taxonomy" id="1678237"/>
    <lineage>
        <taxon>Bacteria</taxon>
        <taxon>Bacillati</taxon>
        <taxon>Actinomycetota</taxon>
        <taxon>Actinomycetes</taxon>
        <taxon>Micrococcales</taxon>
        <taxon>Microbacteriaceae</taxon>
        <taxon>Microbacterium</taxon>
    </lineage>
</organism>
<proteinExistence type="inferred from homology"/>
<dbReference type="SUPFAM" id="SSF48179">
    <property type="entry name" value="6-phosphogluconate dehydrogenase C-terminal domain-like"/>
    <property type="match status" value="1"/>
</dbReference>
<sequence>MKIVFIGLGTMGLPMAVNLVKAGYDVHGFNRSDAKVAALVAAGGIAGGVLDSEVEDADVIITVLPDSPDVRAVLLGPDGIVGRLPEGSTVIDMSTVTPTLAVEVAQAAAAQRVSALDAPVSGGEAGAIEGSLSIMVGGEADVVEQRRGLLEAMGQTVVHVGGHGAGQTVKAANQLLVAATIQAVAEALTFLDASAVDLEPAVQVLAGGLAGNRILDRKSASMLAHDFRPGFRVELHHKDLGILLDAARRVRVPLPVGALVSQLMESSLARGDGALDHTALLRGVEQMAGRGR</sequence>
<evidence type="ECO:0000256" key="3">
    <source>
        <dbReference type="ARBA" id="ARBA00023027"/>
    </source>
</evidence>
<dbReference type="Gene3D" id="1.10.1040.10">
    <property type="entry name" value="N-(1-d-carboxylethyl)-l-norvaline Dehydrogenase, domain 2"/>
    <property type="match status" value="1"/>
</dbReference>
<accession>A0ABZ0SNL5</accession>
<dbReference type="PANTHER" id="PTHR43060:SF15">
    <property type="entry name" value="3-HYDROXYISOBUTYRATE DEHYDROGENASE-LIKE 1, MITOCHONDRIAL-RELATED"/>
    <property type="match status" value="1"/>
</dbReference>
<dbReference type="InterPro" id="IPR013328">
    <property type="entry name" value="6PGD_dom2"/>
</dbReference>
<evidence type="ECO:0000259" key="4">
    <source>
        <dbReference type="Pfam" id="PF03446"/>
    </source>
</evidence>
<name>A0ABZ0SNL5_9MICO</name>
<dbReference type="InterPro" id="IPR008927">
    <property type="entry name" value="6-PGluconate_DH-like_C_sf"/>
</dbReference>
<dbReference type="EC" id="1.1.1.60" evidence="6"/>
<dbReference type="InterPro" id="IPR036291">
    <property type="entry name" value="NAD(P)-bd_dom_sf"/>
</dbReference>
<feature type="domain" description="3-hydroxyisobutyrate dehydrogenase-like NAD-binding" evidence="5">
    <location>
        <begin position="164"/>
        <end position="282"/>
    </location>
</feature>
<dbReference type="EMBL" id="CP139368">
    <property type="protein sequence ID" value="WPR90075.1"/>
    <property type="molecule type" value="Genomic_DNA"/>
</dbReference>
<dbReference type="InterPro" id="IPR002204">
    <property type="entry name" value="3-OH-isobutyrate_DH-rel_CS"/>
</dbReference>
<keyword evidence="7" id="KW-1185">Reference proteome</keyword>
<dbReference type="PROSITE" id="PS00895">
    <property type="entry name" value="3_HYDROXYISOBUT_DH"/>
    <property type="match status" value="1"/>
</dbReference>
<dbReference type="Gene3D" id="3.40.50.720">
    <property type="entry name" value="NAD(P)-binding Rossmann-like Domain"/>
    <property type="match status" value="1"/>
</dbReference>
<dbReference type="GO" id="GO:0008679">
    <property type="term" value="F:2-hydroxy-3-oxopropionate reductase activity"/>
    <property type="evidence" value="ECO:0007669"/>
    <property type="project" value="UniProtKB-EC"/>
</dbReference>
<dbReference type="Proteomes" id="UP001323798">
    <property type="component" value="Chromosome"/>
</dbReference>
<dbReference type="InterPro" id="IPR029154">
    <property type="entry name" value="HIBADH-like_NADP-bd"/>
</dbReference>
<dbReference type="Pfam" id="PF03446">
    <property type="entry name" value="NAD_binding_2"/>
    <property type="match status" value="1"/>
</dbReference>
<evidence type="ECO:0000256" key="2">
    <source>
        <dbReference type="ARBA" id="ARBA00023002"/>
    </source>
</evidence>